<feature type="transmembrane region" description="Helical" evidence="3">
    <location>
        <begin position="420"/>
        <end position="445"/>
    </location>
</feature>
<dbReference type="InterPro" id="IPR050768">
    <property type="entry name" value="UPF0353/GerABKA_families"/>
</dbReference>
<evidence type="ECO:0000313" key="5">
    <source>
        <dbReference type="Proteomes" id="UP000316330"/>
    </source>
</evidence>
<protein>
    <submittedName>
        <fullName evidence="4">Spore germination protein</fullName>
    </submittedName>
</protein>
<dbReference type="Proteomes" id="UP000316330">
    <property type="component" value="Unassembled WGS sequence"/>
</dbReference>
<gene>
    <name evidence="4" type="ORF">FPZ45_06180</name>
</gene>
<accession>A0A559JQ91</accession>
<evidence type="ECO:0000256" key="3">
    <source>
        <dbReference type="SAM" id="Phobius"/>
    </source>
</evidence>
<dbReference type="OrthoDB" id="1726708at2"/>
<dbReference type="Pfam" id="PF03323">
    <property type="entry name" value="GerA"/>
    <property type="match status" value="1"/>
</dbReference>
<name>A0A559JQ91_9BACL</name>
<feature type="transmembrane region" description="Helical" evidence="3">
    <location>
        <begin position="298"/>
        <end position="317"/>
    </location>
</feature>
<evidence type="ECO:0000313" key="4">
    <source>
        <dbReference type="EMBL" id="TVY02027.1"/>
    </source>
</evidence>
<dbReference type="PANTHER" id="PTHR22550:SF5">
    <property type="entry name" value="LEUCINE ZIPPER PROTEIN 4"/>
    <property type="match status" value="1"/>
</dbReference>
<keyword evidence="2 3" id="KW-0472">Membrane</keyword>
<keyword evidence="3" id="KW-1133">Transmembrane helix</keyword>
<dbReference type="AlphaFoldDB" id="A0A559JQ91"/>
<dbReference type="PIRSF" id="PIRSF005690">
    <property type="entry name" value="GerBA"/>
    <property type="match status" value="1"/>
</dbReference>
<dbReference type="EMBL" id="VNJJ01000003">
    <property type="protein sequence ID" value="TVY02027.1"/>
    <property type="molecule type" value="Genomic_DNA"/>
</dbReference>
<evidence type="ECO:0000256" key="1">
    <source>
        <dbReference type="ARBA" id="ARBA00005278"/>
    </source>
</evidence>
<comment type="caution">
    <text evidence="4">The sequence shown here is derived from an EMBL/GenBank/DDBJ whole genome shotgun (WGS) entry which is preliminary data.</text>
</comment>
<dbReference type="PANTHER" id="PTHR22550">
    <property type="entry name" value="SPORE GERMINATION PROTEIN"/>
    <property type="match status" value="1"/>
</dbReference>
<proteinExistence type="inferred from homology"/>
<comment type="similarity">
    <text evidence="1">Belongs to the GerABKA family.</text>
</comment>
<dbReference type="RefSeq" id="WP_144699510.1">
    <property type="nucleotide sequence ID" value="NZ_VNJJ01000003.1"/>
</dbReference>
<organism evidence="4 5">
    <name type="scientific">Cohnella terricola</name>
    <dbReference type="NCBI Taxonomy" id="1289167"/>
    <lineage>
        <taxon>Bacteria</taxon>
        <taxon>Bacillati</taxon>
        <taxon>Bacillota</taxon>
        <taxon>Bacilli</taxon>
        <taxon>Bacillales</taxon>
        <taxon>Paenibacillaceae</taxon>
        <taxon>Cohnella</taxon>
    </lineage>
</organism>
<reference evidence="4 5" key="1">
    <citation type="submission" date="2019-07" db="EMBL/GenBank/DDBJ databases">
        <authorList>
            <person name="Kim J."/>
        </authorList>
    </citation>
    <scope>NUCLEOTIDE SEQUENCE [LARGE SCALE GENOMIC DNA]</scope>
    <source>
        <strain evidence="4 5">G13</strain>
    </source>
</reference>
<keyword evidence="5" id="KW-1185">Reference proteome</keyword>
<sequence length="489" mass="54442">MNASAEASLFAELDDQLSRGRWNEELLRKTMSVYADIVFPSIQQTELADKLVAFYCEGMVDRMQLNTYFASICHYMTAIANHPDIASEYSEKLPLYSSKSTTAELISEVFGGSLILYRFGSSDFWVVQISDVPERSVEESNTEISIKGPKDAFTENVYTNLSLIRKRLPTGLLHSEKYVVGSLSQTRVVLAYLSHKANPDMLAQVRERLSTMKTECVVSSGQLEQWLSDRTLSVFPIIDYIGRPDFIVEILLRGRFAIFVDGSPMALIGPANFTELIKTPEDSHFPYYYVIFQRALRILGLALSILLPGFWMSIATVNLDEIPFNLLATVIISREGVPLPTILESLLMLFLFELLREAGIRLPKAVGQTIGIVGGIIIGDALIRAGLASPTLLVIIAISAVASFTLVNQSLSGSVSLLRLFIMLASACLGIYGFILALLAILVYLCRLESFGMAYLDPIVSLKFKEWLSALAMNPFHRKRKSSRMVNKR</sequence>
<dbReference type="GO" id="GO:0009847">
    <property type="term" value="P:spore germination"/>
    <property type="evidence" value="ECO:0007669"/>
    <property type="project" value="InterPro"/>
</dbReference>
<feature type="transmembrane region" description="Helical" evidence="3">
    <location>
        <begin position="389"/>
        <end position="408"/>
    </location>
</feature>
<keyword evidence="3" id="KW-0812">Transmembrane</keyword>
<dbReference type="GO" id="GO:0016020">
    <property type="term" value="C:membrane"/>
    <property type="evidence" value="ECO:0007669"/>
    <property type="project" value="InterPro"/>
</dbReference>
<evidence type="ECO:0000256" key="2">
    <source>
        <dbReference type="ARBA" id="ARBA00023136"/>
    </source>
</evidence>
<dbReference type="InterPro" id="IPR004995">
    <property type="entry name" value="Spore_Ger"/>
</dbReference>